<protein>
    <submittedName>
        <fullName evidence="3">TXNDC11 protein</fullName>
    </submittedName>
</protein>
<accession>A0A0C9QKY5</accession>
<feature type="signal peptide" evidence="2">
    <location>
        <begin position="1"/>
        <end position="20"/>
    </location>
</feature>
<name>A0A0C9QKY5_9HYME</name>
<feature type="chain" id="PRO_5002201275" evidence="2">
    <location>
        <begin position="21"/>
        <end position="180"/>
    </location>
</feature>
<dbReference type="AlphaFoldDB" id="A0A0C9QKY5"/>
<evidence type="ECO:0000256" key="2">
    <source>
        <dbReference type="SAM" id="SignalP"/>
    </source>
</evidence>
<keyword evidence="2" id="KW-0732">Signal</keyword>
<feature type="compositionally biased region" description="Pro residues" evidence="1">
    <location>
        <begin position="142"/>
        <end position="155"/>
    </location>
</feature>
<feature type="region of interest" description="Disordered" evidence="1">
    <location>
        <begin position="142"/>
        <end position="161"/>
    </location>
</feature>
<proteinExistence type="predicted"/>
<dbReference type="EMBL" id="GBYB01001217">
    <property type="protein sequence ID" value="JAG70984.1"/>
    <property type="molecule type" value="Transcribed_RNA"/>
</dbReference>
<gene>
    <name evidence="3" type="primary">TXNDC11</name>
    <name evidence="3" type="ORF">g.16800</name>
</gene>
<sequence length="180" mass="19678">MKHIGELVIVIVIIMVHIKAYPISEKIQHAERVEEKEKNLLEKLVEGMTGVVENVGNWAGKVISDTNEGIWGKVISMAQAVKPPTVNLEMKFALPSVDLEKLAKLPAETIEAIMKIPGFNISEYISKIPNLNVLPKLPDLNPPPKIPGSNPPPKNPDWNLLPKIPGLDELGKLMGLGPAP</sequence>
<evidence type="ECO:0000256" key="1">
    <source>
        <dbReference type="SAM" id="MobiDB-lite"/>
    </source>
</evidence>
<organism evidence="3">
    <name type="scientific">Fopius arisanus</name>
    <dbReference type="NCBI Taxonomy" id="64838"/>
    <lineage>
        <taxon>Eukaryota</taxon>
        <taxon>Metazoa</taxon>
        <taxon>Ecdysozoa</taxon>
        <taxon>Arthropoda</taxon>
        <taxon>Hexapoda</taxon>
        <taxon>Insecta</taxon>
        <taxon>Pterygota</taxon>
        <taxon>Neoptera</taxon>
        <taxon>Endopterygota</taxon>
        <taxon>Hymenoptera</taxon>
        <taxon>Apocrita</taxon>
        <taxon>Ichneumonoidea</taxon>
        <taxon>Braconidae</taxon>
        <taxon>Opiinae</taxon>
        <taxon>Fopius</taxon>
    </lineage>
</organism>
<evidence type="ECO:0000313" key="3">
    <source>
        <dbReference type="EMBL" id="JAG70984.1"/>
    </source>
</evidence>
<reference evidence="3" key="1">
    <citation type="submission" date="2015-01" db="EMBL/GenBank/DDBJ databases">
        <title>Transcriptome Assembly of Fopius arisanus.</title>
        <authorList>
            <person name="Geib S."/>
        </authorList>
    </citation>
    <scope>NUCLEOTIDE SEQUENCE</scope>
</reference>